<reference evidence="13 14" key="1">
    <citation type="submission" date="2019-03" db="EMBL/GenBank/DDBJ databases">
        <title>Draft genome sequences of novel Actinobacteria.</title>
        <authorList>
            <person name="Sahin N."/>
            <person name="Ay H."/>
            <person name="Saygin H."/>
        </authorList>
    </citation>
    <scope>NUCLEOTIDE SEQUENCE [LARGE SCALE GENOMIC DNA]</scope>
    <source>
        <strain evidence="13 14">5K138</strain>
    </source>
</reference>
<evidence type="ECO:0000256" key="7">
    <source>
        <dbReference type="ARBA" id="ARBA00023014"/>
    </source>
</evidence>
<keyword evidence="4" id="KW-0004">4Fe-4S</keyword>
<dbReference type="PANTHER" id="PTHR38839">
    <property type="entry name" value="TRANSCRIPTIONAL REGULATOR WHID-RELATED"/>
    <property type="match status" value="1"/>
</dbReference>
<proteinExistence type="inferred from homology"/>
<name>A0A4R5CZR5_9ACTN</name>
<dbReference type="InParanoid" id="A0A4R5CZR5"/>
<dbReference type="OrthoDB" id="4763193at2"/>
<keyword evidence="11" id="KW-0804">Transcription</keyword>
<comment type="subcellular location">
    <subcellularLocation>
        <location evidence="2">Cytoplasm</location>
    </subcellularLocation>
</comment>
<dbReference type="GO" id="GO:0047134">
    <property type="term" value="F:protein-disulfide reductase [NAD(P)H] activity"/>
    <property type="evidence" value="ECO:0007669"/>
    <property type="project" value="TreeGrafter"/>
</dbReference>
<evidence type="ECO:0000313" key="13">
    <source>
        <dbReference type="EMBL" id="TDE03455.1"/>
    </source>
</evidence>
<evidence type="ECO:0000256" key="4">
    <source>
        <dbReference type="ARBA" id="ARBA00022485"/>
    </source>
</evidence>
<dbReference type="Pfam" id="PF02467">
    <property type="entry name" value="Whib"/>
    <property type="match status" value="1"/>
</dbReference>
<keyword evidence="8" id="KW-0805">Transcription regulation</keyword>
<evidence type="ECO:0000259" key="12">
    <source>
        <dbReference type="PROSITE" id="PS51674"/>
    </source>
</evidence>
<evidence type="ECO:0000256" key="9">
    <source>
        <dbReference type="ARBA" id="ARBA00023125"/>
    </source>
</evidence>
<dbReference type="GO" id="GO:0005737">
    <property type="term" value="C:cytoplasm"/>
    <property type="evidence" value="ECO:0007669"/>
    <property type="project" value="UniProtKB-SubCell"/>
</dbReference>
<evidence type="ECO:0000256" key="6">
    <source>
        <dbReference type="ARBA" id="ARBA00023004"/>
    </source>
</evidence>
<comment type="caution">
    <text evidence="13">The sequence shown here is derived from an EMBL/GenBank/DDBJ whole genome shotgun (WGS) entry which is preliminary data.</text>
</comment>
<gene>
    <name evidence="13" type="ORF">E1269_20620</name>
</gene>
<evidence type="ECO:0000256" key="8">
    <source>
        <dbReference type="ARBA" id="ARBA00023015"/>
    </source>
</evidence>
<dbReference type="InterPro" id="IPR034768">
    <property type="entry name" value="4FE4S_WBL"/>
</dbReference>
<sequence length="80" mass="9112">MQAACRGMDTEHFYPVSLVSTDGQAQAAEAKAICWACPVRRPCLRNALDIERREPESRVHGIRGGYLPSERIVLMRRWAR</sequence>
<keyword evidence="5" id="KW-0479">Metal-binding</keyword>
<accession>A0A4R5CZR5</accession>
<organism evidence="13 14">
    <name type="scientific">Jiangella asiatica</name>
    <dbReference type="NCBI Taxonomy" id="2530372"/>
    <lineage>
        <taxon>Bacteria</taxon>
        <taxon>Bacillati</taxon>
        <taxon>Actinomycetota</taxon>
        <taxon>Actinomycetes</taxon>
        <taxon>Jiangellales</taxon>
        <taxon>Jiangellaceae</taxon>
        <taxon>Jiangella</taxon>
    </lineage>
</organism>
<protein>
    <submittedName>
        <fullName evidence="13">WhiB family transcriptional regulator</fullName>
    </submittedName>
</protein>
<evidence type="ECO:0000256" key="10">
    <source>
        <dbReference type="ARBA" id="ARBA00023157"/>
    </source>
</evidence>
<dbReference type="EMBL" id="SMKZ01000032">
    <property type="protein sequence ID" value="TDE03455.1"/>
    <property type="molecule type" value="Genomic_DNA"/>
</dbReference>
<evidence type="ECO:0000256" key="3">
    <source>
        <dbReference type="ARBA" id="ARBA00006597"/>
    </source>
</evidence>
<dbReference type="GO" id="GO:0045454">
    <property type="term" value="P:cell redox homeostasis"/>
    <property type="evidence" value="ECO:0007669"/>
    <property type="project" value="TreeGrafter"/>
</dbReference>
<evidence type="ECO:0000313" key="14">
    <source>
        <dbReference type="Proteomes" id="UP000294739"/>
    </source>
</evidence>
<evidence type="ECO:0000256" key="1">
    <source>
        <dbReference type="ARBA" id="ARBA00001966"/>
    </source>
</evidence>
<feature type="domain" description="4Fe-4S Wbl-type" evidence="12">
    <location>
        <begin position="4"/>
        <end position="73"/>
    </location>
</feature>
<keyword evidence="6" id="KW-0408">Iron</keyword>
<comment type="cofactor">
    <cofactor evidence="1">
        <name>[4Fe-4S] cluster</name>
        <dbReference type="ChEBI" id="CHEBI:49883"/>
    </cofactor>
</comment>
<keyword evidence="9" id="KW-0238">DNA-binding</keyword>
<keyword evidence="7" id="KW-0411">Iron-sulfur</keyword>
<keyword evidence="10" id="KW-1015">Disulfide bond</keyword>
<dbReference type="PROSITE" id="PS51674">
    <property type="entry name" value="4FE4S_WBL"/>
    <property type="match status" value="1"/>
</dbReference>
<dbReference type="Proteomes" id="UP000294739">
    <property type="component" value="Unassembled WGS sequence"/>
</dbReference>
<dbReference type="AlphaFoldDB" id="A0A4R5CZR5"/>
<evidence type="ECO:0000256" key="11">
    <source>
        <dbReference type="ARBA" id="ARBA00023163"/>
    </source>
</evidence>
<keyword evidence="14" id="KW-1185">Reference proteome</keyword>
<dbReference type="GO" id="GO:0045892">
    <property type="term" value="P:negative regulation of DNA-templated transcription"/>
    <property type="evidence" value="ECO:0007669"/>
    <property type="project" value="TreeGrafter"/>
</dbReference>
<evidence type="ECO:0000256" key="2">
    <source>
        <dbReference type="ARBA" id="ARBA00004496"/>
    </source>
</evidence>
<dbReference type="InterPro" id="IPR003482">
    <property type="entry name" value="Whib"/>
</dbReference>
<dbReference type="GO" id="GO:0051539">
    <property type="term" value="F:4 iron, 4 sulfur cluster binding"/>
    <property type="evidence" value="ECO:0007669"/>
    <property type="project" value="UniProtKB-KW"/>
</dbReference>
<evidence type="ECO:0000256" key="5">
    <source>
        <dbReference type="ARBA" id="ARBA00022723"/>
    </source>
</evidence>
<dbReference type="GO" id="GO:0003677">
    <property type="term" value="F:DNA binding"/>
    <property type="evidence" value="ECO:0007669"/>
    <property type="project" value="UniProtKB-KW"/>
</dbReference>
<dbReference type="GO" id="GO:0046872">
    <property type="term" value="F:metal ion binding"/>
    <property type="evidence" value="ECO:0007669"/>
    <property type="project" value="UniProtKB-KW"/>
</dbReference>
<comment type="similarity">
    <text evidence="3">Belongs to the WhiB family.</text>
</comment>